<accession>A0ABY8CH25</accession>
<evidence type="ECO:0000256" key="3">
    <source>
        <dbReference type="ARBA" id="ARBA00012415"/>
    </source>
</evidence>
<keyword evidence="8" id="KW-1185">Reference proteome</keyword>
<dbReference type="InterPro" id="IPR016267">
    <property type="entry name" value="UDPGP_trans"/>
</dbReference>
<protein>
    <recommendedName>
        <fullName evidence="3 6">UTP--glucose-1-phosphate uridylyltransferase</fullName>
        <ecNumber evidence="3 6">2.7.7.9</ecNumber>
    </recommendedName>
</protein>
<evidence type="ECO:0000256" key="2">
    <source>
        <dbReference type="ARBA" id="ARBA00010401"/>
    </source>
</evidence>
<evidence type="ECO:0000313" key="8">
    <source>
        <dbReference type="Proteomes" id="UP001217963"/>
    </source>
</evidence>
<proteinExistence type="inferred from homology"/>
<comment type="catalytic activity">
    <reaction evidence="6">
        <text>alpha-D-glucose 1-phosphate + UTP + H(+) = UDP-alpha-D-glucose + diphosphate</text>
        <dbReference type="Rhea" id="RHEA:19889"/>
        <dbReference type="ChEBI" id="CHEBI:15378"/>
        <dbReference type="ChEBI" id="CHEBI:33019"/>
        <dbReference type="ChEBI" id="CHEBI:46398"/>
        <dbReference type="ChEBI" id="CHEBI:58601"/>
        <dbReference type="ChEBI" id="CHEBI:58885"/>
        <dbReference type="EC" id="2.7.7.9"/>
    </reaction>
</comment>
<dbReference type="InterPro" id="IPR002618">
    <property type="entry name" value="UDPGP_fam"/>
</dbReference>
<dbReference type="EC" id="2.7.7.9" evidence="3 6"/>
<evidence type="ECO:0000256" key="5">
    <source>
        <dbReference type="ARBA" id="ARBA00022695"/>
    </source>
</evidence>
<evidence type="ECO:0000256" key="4">
    <source>
        <dbReference type="ARBA" id="ARBA00022679"/>
    </source>
</evidence>
<dbReference type="Pfam" id="PF01704">
    <property type="entry name" value="UDPGP"/>
    <property type="match status" value="1"/>
</dbReference>
<reference evidence="7 8" key="1">
    <citation type="submission" date="2023-02" db="EMBL/GenBank/DDBJ databases">
        <title>Encephalitozoon hellem ATCC 50451 complete genome.</title>
        <authorList>
            <person name="Mascarenhas dos Santos A.C."/>
            <person name="Julian A.T."/>
            <person name="Pombert J.-F."/>
        </authorList>
    </citation>
    <scope>NUCLEOTIDE SEQUENCE [LARGE SCALE GENOMIC DNA]</scope>
    <source>
        <strain evidence="7 8">ATCC 50451</strain>
    </source>
</reference>
<evidence type="ECO:0000256" key="1">
    <source>
        <dbReference type="ARBA" id="ARBA00003449"/>
    </source>
</evidence>
<dbReference type="PIRSF" id="PIRSF000806">
    <property type="entry name" value="UDPGP"/>
    <property type="match status" value="1"/>
</dbReference>
<dbReference type="InterPro" id="IPR029044">
    <property type="entry name" value="Nucleotide-diphossugar_trans"/>
</dbReference>
<dbReference type="CDD" id="cd00897">
    <property type="entry name" value="UGPase_euk"/>
    <property type="match status" value="1"/>
</dbReference>
<evidence type="ECO:0000256" key="6">
    <source>
        <dbReference type="PIRNR" id="PIRNR000806"/>
    </source>
</evidence>
<sequence>MNLLTINKVKKKGRMQDNKNKEATLSGDEDKDVHRFLDEFDDKCTCKLLKEMKETLEKMKKNHPNPGDLDEFHRLFERYLRTRNEKIVWETIRSPKDRIIQYDEIPGPTEKSKELLKKLAILKLNGGLGTTMGCVGPKSAISVKDGKNFIDLIVKQVRYLNSKYDIDVPLILMNSFNTEGMTDKIIFRYDGIRKFSQSKFPRISSETLLPVSSEYGDKGMYPPGHGDLFYSLKNSGMLEELLNDGYEYLFVSNIDNLASTVDLKLLEYFATNDLGFLMEVTDKTRADVKGGTLIEYKGALRLLEIAQVPSSKKSEFTSFKKFTIFNTNNIWINLKDMKKKLEKGFFDLDIIENKKTLGDETVIQLETAIGSAIKYFPNSCGVVVPRSRFLPVKTCSDLFLVESNLFVEKNGTLQLHPSRVPKTCPAIRLIGKNFSKIENYEKCFKGIPDILELDILTVSGNVIFGKNVVLKGTVIILADEKSKICIPDGSVLDDSILYGHLPILDH</sequence>
<keyword evidence="4 6" id="KW-0808">Transferase</keyword>
<comment type="function">
    <text evidence="1">Plays a central role as a glucosyl donor in cellular metabolic pathways.</text>
</comment>
<evidence type="ECO:0000313" key="7">
    <source>
        <dbReference type="EMBL" id="WEL38177.1"/>
    </source>
</evidence>
<dbReference type="Proteomes" id="UP001217963">
    <property type="component" value="Chromosome III"/>
</dbReference>
<dbReference type="PANTHER" id="PTHR43511">
    <property type="match status" value="1"/>
</dbReference>
<dbReference type="Gene3D" id="2.160.10.10">
    <property type="entry name" value="Hexapeptide repeat proteins"/>
    <property type="match status" value="1"/>
</dbReference>
<gene>
    <name evidence="7" type="ORF">PFJ87_03g00330</name>
</gene>
<keyword evidence="5 6" id="KW-0548">Nucleotidyltransferase</keyword>
<name>A0ABY8CH25_ENCHE</name>
<dbReference type="SUPFAM" id="SSF53448">
    <property type="entry name" value="Nucleotide-diphospho-sugar transferases"/>
    <property type="match status" value="1"/>
</dbReference>
<dbReference type="EMBL" id="CP119064">
    <property type="protein sequence ID" value="WEL38177.1"/>
    <property type="molecule type" value="Genomic_DNA"/>
</dbReference>
<dbReference type="Gene3D" id="3.90.550.10">
    <property type="entry name" value="Spore Coat Polysaccharide Biosynthesis Protein SpsA, Chain A"/>
    <property type="match status" value="1"/>
</dbReference>
<organism evidence="7 8">
    <name type="scientific">Encephalitozoon hellem</name>
    <name type="common">Microsporidian parasite</name>
    <dbReference type="NCBI Taxonomy" id="27973"/>
    <lineage>
        <taxon>Eukaryota</taxon>
        <taxon>Fungi</taxon>
        <taxon>Fungi incertae sedis</taxon>
        <taxon>Microsporidia</taxon>
        <taxon>Unikaryonidae</taxon>
        <taxon>Encephalitozoon</taxon>
    </lineage>
</organism>
<comment type="similarity">
    <text evidence="2 6">Belongs to the UDPGP type 1 family.</text>
</comment>